<dbReference type="Pfam" id="PF26138">
    <property type="entry name" value="DUF8040"/>
    <property type="match status" value="1"/>
</dbReference>
<proteinExistence type="predicted"/>
<keyword evidence="3" id="KW-1185">Reference proteome</keyword>
<dbReference type="OrthoDB" id="785423at2759"/>
<feature type="domain" description="DUF8040" evidence="1">
    <location>
        <begin position="4"/>
        <end position="98"/>
    </location>
</feature>
<sequence>MTLNQTRTRWILELMPGHPIRCFNMFRMDESALVKLVSELQLKYGLKTTRRISALEMVCIFVHIVGQGCSNRLAQERLQHSIETVSRVFTEFLESVCRMAFDVLKAPCHAPNRESKPPRSDACYTPSVKSFDHFIHTPEVLSIYINLQIKVIYVSKIINHEIKTNS</sequence>
<dbReference type="InParanoid" id="A0A1Q3BMJ6"/>
<gene>
    <name evidence="2" type="ORF">CFOL_v3_12757</name>
</gene>
<dbReference type="InterPro" id="IPR058353">
    <property type="entry name" value="DUF8040"/>
</dbReference>
<dbReference type="Proteomes" id="UP000187406">
    <property type="component" value="Unassembled WGS sequence"/>
</dbReference>
<comment type="caution">
    <text evidence="2">The sequence shown here is derived from an EMBL/GenBank/DDBJ whole genome shotgun (WGS) entry which is preliminary data.</text>
</comment>
<accession>A0A1Q3BMJ6</accession>
<organism evidence="2 3">
    <name type="scientific">Cephalotus follicularis</name>
    <name type="common">Albany pitcher plant</name>
    <dbReference type="NCBI Taxonomy" id="3775"/>
    <lineage>
        <taxon>Eukaryota</taxon>
        <taxon>Viridiplantae</taxon>
        <taxon>Streptophyta</taxon>
        <taxon>Embryophyta</taxon>
        <taxon>Tracheophyta</taxon>
        <taxon>Spermatophyta</taxon>
        <taxon>Magnoliopsida</taxon>
        <taxon>eudicotyledons</taxon>
        <taxon>Gunneridae</taxon>
        <taxon>Pentapetalae</taxon>
        <taxon>rosids</taxon>
        <taxon>fabids</taxon>
        <taxon>Oxalidales</taxon>
        <taxon>Cephalotaceae</taxon>
        <taxon>Cephalotus</taxon>
    </lineage>
</organism>
<dbReference type="AlphaFoldDB" id="A0A1Q3BMJ6"/>
<dbReference type="EMBL" id="BDDD01000705">
    <property type="protein sequence ID" value="GAV69256.1"/>
    <property type="molecule type" value="Genomic_DNA"/>
</dbReference>
<protein>
    <recommendedName>
        <fullName evidence="1">DUF8040 domain-containing protein</fullName>
    </recommendedName>
</protein>
<name>A0A1Q3BMJ6_CEPFO</name>
<dbReference type="STRING" id="3775.A0A1Q3BMJ6"/>
<evidence type="ECO:0000259" key="1">
    <source>
        <dbReference type="Pfam" id="PF26138"/>
    </source>
</evidence>
<reference evidence="3" key="1">
    <citation type="submission" date="2016-04" db="EMBL/GenBank/DDBJ databases">
        <title>Cephalotus genome sequencing.</title>
        <authorList>
            <person name="Fukushima K."/>
            <person name="Hasebe M."/>
            <person name="Fang X."/>
        </authorList>
    </citation>
    <scope>NUCLEOTIDE SEQUENCE [LARGE SCALE GENOMIC DNA]</scope>
    <source>
        <strain evidence="3">cv. St1</strain>
    </source>
</reference>
<evidence type="ECO:0000313" key="2">
    <source>
        <dbReference type="EMBL" id="GAV69256.1"/>
    </source>
</evidence>
<evidence type="ECO:0000313" key="3">
    <source>
        <dbReference type="Proteomes" id="UP000187406"/>
    </source>
</evidence>